<proteinExistence type="inferred from homology"/>
<dbReference type="NCBIfam" id="TIGR00186">
    <property type="entry name" value="rRNA_methyl_3"/>
    <property type="match status" value="1"/>
</dbReference>
<evidence type="ECO:0000256" key="4">
    <source>
        <dbReference type="SAM" id="MobiDB-lite"/>
    </source>
</evidence>
<dbReference type="InterPro" id="IPR001537">
    <property type="entry name" value="SpoU_MeTrfase"/>
</dbReference>
<sequence length="271" mass="28902">MRQGRSSVQSREAWESKGFRKQQEDRAERSDLLIGRNPVTEALKSGRSMEKVILQKGGGGSLGMIARMAKDRGIVVEETEKAALDRLAAGGAHQGAAAVVSAHSYAELEDVLKAAADRGEDPLLIVLDGIEDPHNLGAIMRTAECAGAHGVIIPKRRAAGLTETVAKSSAGAIEYMPVVRVTNIAMTLEKLKEQGIWVYACDMDGALYTEQSLTGPAAIVVGAEGAGVSRLVREKCDGIVSIPMRGKINSLNASNAAAILLYEIRRQRDAR</sequence>
<dbReference type="STRING" id="155865.SAMN05216515_10865"/>
<evidence type="ECO:0000256" key="2">
    <source>
        <dbReference type="ARBA" id="ARBA00022603"/>
    </source>
</evidence>
<evidence type="ECO:0000256" key="1">
    <source>
        <dbReference type="ARBA" id="ARBA00007228"/>
    </source>
</evidence>
<dbReference type="SMART" id="SM00967">
    <property type="entry name" value="SpoU_sub_bind"/>
    <property type="match status" value="1"/>
</dbReference>
<name>A0A1I7GMM1_9FIRM</name>
<gene>
    <name evidence="6" type="ORF">SAMN05216508_1083</name>
</gene>
<comment type="similarity">
    <text evidence="1">Belongs to the class IV-like SAM-binding methyltransferase superfamily. RNA methyltransferase TrmH family.</text>
</comment>
<feature type="compositionally biased region" description="Polar residues" evidence="4">
    <location>
        <begin position="1"/>
        <end position="10"/>
    </location>
</feature>
<reference evidence="6 7" key="1">
    <citation type="submission" date="2016-10" db="EMBL/GenBank/DDBJ databases">
        <authorList>
            <person name="de Groot N.N."/>
        </authorList>
    </citation>
    <scope>NUCLEOTIDE SEQUENCE [LARGE SCALE GENOMIC DNA]</scope>
    <source>
        <strain evidence="6 7">KHGC13</strain>
    </source>
</reference>
<dbReference type="Gene3D" id="3.40.1280.10">
    <property type="match status" value="1"/>
</dbReference>
<dbReference type="FunFam" id="3.40.1280.10:FF:000008">
    <property type="entry name" value="Group 3 RNA methyltransferase TrmH"/>
    <property type="match status" value="1"/>
</dbReference>
<dbReference type="InterPro" id="IPR004441">
    <property type="entry name" value="rRNA_MeTrfase_TrmH"/>
</dbReference>
<feature type="region of interest" description="Disordered" evidence="4">
    <location>
        <begin position="1"/>
        <end position="33"/>
    </location>
</feature>
<keyword evidence="3 6" id="KW-0808">Transferase</keyword>
<accession>A0A1I7GMM1</accession>
<feature type="domain" description="RNA 2-O ribose methyltransferase substrate binding" evidence="5">
    <location>
        <begin position="32"/>
        <end position="106"/>
    </location>
</feature>
<dbReference type="GO" id="GO:0003723">
    <property type="term" value="F:RNA binding"/>
    <property type="evidence" value="ECO:0007669"/>
    <property type="project" value="InterPro"/>
</dbReference>
<evidence type="ECO:0000313" key="7">
    <source>
        <dbReference type="Proteomes" id="UP000198817"/>
    </source>
</evidence>
<dbReference type="InterPro" id="IPR029064">
    <property type="entry name" value="Ribosomal_eL30-like_sf"/>
</dbReference>
<dbReference type="SUPFAM" id="SSF55315">
    <property type="entry name" value="L30e-like"/>
    <property type="match status" value="1"/>
</dbReference>
<dbReference type="EMBL" id="FPBT01000008">
    <property type="protein sequence ID" value="SFU49506.1"/>
    <property type="molecule type" value="Genomic_DNA"/>
</dbReference>
<dbReference type="Pfam" id="PF08032">
    <property type="entry name" value="SpoU_sub_bind"/>
    <property type="match status" value="1"/>
</dbReference>
<evidence type="ECO:0000259" key="5">
    <source>
        <dbReference type="SMART" id="SM00967"/>
    </source>
</evidence>
<dbReference type="InterPro" id="IPR029028">
    <property type="entry name" value="Alpha/beta_knot_MTases"/>
</dbReference>
<protein>
    <submittedName>
        <fullName evidence="6">23S rRNA (Guanosine2251-2'-O)-methyltransferase</fullName>
    </submittedName>
</protein>
<dbReference type="PANTHER" id="PTHR46429:SF1">
    <property type="entry name" value="23S RRNA (GUANOSINE-2'-O-)-METHYLTRANSFERASE RLMB"/>
    <property type="match status" value="1"/>
</dbReference>
<evidence type="ECO:0000313" key="6">
    <source>
        <dbReference type="EMBL" id="SFU49506.1"/>
    </source>
</evidence>
<dbReference type="GO" id="GO:0006396">
    <property type="term" value="P:RNA processing"/>
    <property type="evidence" value="ECO:0007669"/>
    <property type="project" value="InterPro"/>
</dbReference>
<keyword evidence="7" id="KW-1185">Reference proteome</keyword>
<feature type="compositionally biased region" description="Basic and acidic residues" evidence="4">
    <location>
        <begin position="12"/>
        <end position="31"/>
    </location>
</feature>
<dbReference type="AlphaFoldDB" id="A0A1I7GMM1"/>
<keyword evidence="2 6" id="KW-0489">Methyltransferase</keyword>
<dbReference type="SUPFAM" id="SSF75217">
    <property type="entry name" value="alpha/beta knot"/>
    <property type="match status" value="1"/>
</dbReference>
<dbReference type="Pfam" id="PF00588">
    <property type="entry name" value="SpoU_methylase"/>
    <property type="match status" value="1"/>
</dbReference>
<dbReference type="CDD" id="cd18103">
    <property type="entry name" value="SpoU-like_RlmB"/>
    <property type="match status" value="1"/>
</dbReference>
<dbReference type="GO" id="GO:0032259">
    <property type="term" value="P:methylation"/>
    <property type="evidence" value="ECO:0007669"/>
    <property type="project" value="UniProtKB-KW"/>
</dbReference>
<organism evidence="6 7">
    <name type="scientific">Eubacterium pyruvativorans</name>
    <dbReference type="NCBI Taxonomy" id="155865"/>
    <lineage>
        <taxon>Bacteria</taxon>
        <taxon>Bacillati</taxon>
        <taxon>Bacillota</taxon>
        <taxon>Clostridia</taxon>
        <taxon>Eubacteriales</taxon>
        <taxon>Eubacteriaceae</taxon>
        <taxon>Eubacterium</taxon>
    </lineage>
</organism>
<dbReference type="GO" id="GO:0008173">
    <property type="term" value="F:RNA methyltransferase activity"/>
    <property type="evidence" value="ECO:0007669"/>
    <property type="project" value="InterPro"/>
</dbReference>
<dbReference type="Gene3D" id="3.30.1330.30">
    <property type="match status" value="1"/>
</dbReference>
<dbReference type="PANTHER" id="PTHR46429">
    <property type="entry name" value="23S RRNA (GUANOSINE-2'-O-)-METHYLTRANSFERASE RLMB"/>
    <property type="match status" value="1"/>
</dbReference>
<dbReference type="GO" id="GO:0005829">
    <property type="term" value="C:cytosol"/>
    <property type="evidence" value="ECO:0007669"/>
    <property type="project" value="TreeGrafter"/>
</dbReference>
<dbReference type="Proteomes" id="UP000198817">
    <property type="component" value="Unassembled WGS sequence"/>
</dbReference>
<evidence type="ECO:0000256" key="3">
    <source>
        <dbReference type="ARBA" id="ARBA00022679"/>
    </source>
</evidence>
<dbReference type="InterPro" id="IPR029026">
    <property type="entry name" value="tRNA_m1G_MTases_N"/>
</dbReference>
<dbReference type="InterPro" id="IPR013123">
    <property type="entry name" value="SpoU_subst-bd"/>
</dbReference>